<accession>A0A177EXY2</accession>
<dbReference type="OrthoDB" id="5307922at2759"/>
<evidence type="ECO:0000256" key="1">
    <source>
        <dbReference type="ARBA" id="ARBA00008595"/>
    </source>
</evidence>
<keyword evidence="4 8" id="KW-0325">Glycoprotein</keyword>
<evidence type="ECO:0000313" key="10">
    <source>
        <dbReference type="Proteomes" id="UP000077002"/>
    </source>
</evidence>
<keyword evidence="6" id="KW-0106">Calcium</keyword>
<comment type="PTM">
    <text evidence="8">Glycosylated.</text>
</comment>
<dbReference type="AlphaFoldDB" id="A0A177EXY2"/>
<dbReference type="Gene3D" id="2.120.10.30">
    <property type="entry name" value="TolB, C-terminal domain"/>
    <property type="match status" value="1"/>
</dbReference>
<dbReference type="SUPFAM" id="SSF63829">
    <property type="entry name" value="Calcium-dependent phosphotriesterase"/>
    <property type="match status" value="1"/>
</dbReference>
<dbReference type="PANTHER" id="PTHR11799">
    <property type="entry name" value="PARAOXONASE"/>
    <property type="match status" value="1"/>
</dbReference>
<feature type="binding site" evidence="6">
    <location>
        <position position="192"/>
    </location>
    <ligand>
        <name>Ca(2+)</name>
        <dbReference type="ChEBI" id="CHEBI:29108"/>
        <label>1</label>
        <note>catalytic</note>
    </ligand>
</feature>
<keyword evidence="6" id="KW-0479">Metal-binding</keyword>
<feature type="active site" description="Proton acceptor" evidence="5">
    <location>
        <position position="137"/>
    </location>
</feature>
<proteinExistence type="inferred from homology"/>
<evidence type="ECO:0000256" key="5">
    <source>
        <dbReference type="PIRSR" id="PIRSR602640-1"/>
    </source>
</evidence>
<feature type="binding site" evidence="6">
    <location>
        <position position="67"/>
    </location>
    <ligand>
        <name>Ca(2+)</name>
        <dbReference type="ChEBI" id="CHEBI:29108"/>
        <label>1</label>
        <note>catalytic</note>
    </ligand>
</feature>
<evidence type="ECO:0000256" key="7">
    <source>
        <dbReference type="PIRSR" id="PIRSR602640-3"/>
    </source>
</evidence>
<feature type="glycosylation site" description="N-linked (GlcNAc...) asparagine" evidence="8">
    <location>
        <position position="303"/>
    </location>
</feature>
<protein>
    <recommendedName>
        <fullName evidence="11">SMP-30/Gluconolactonase/LRE-like region domain-containing protein</fullName>
    </recommendedName>
</protein>
<feature type="binding site" evidence="6">
    <location>
        <position position="139"/>
    </location>
    <ligand>
        <name>Ca(2+)</name>
        <dbReference type="ChEBI" id="CHEBI:29108"/>
        <label>1</label>
        <note>catalytic</note>
    </ligand>
</feature>
<evidence type="ECO:0008006" key="11">
    <source>
        <dbReference type="Google" id="ProtNLM"/>
    </source>
</evidence>
<dbReference type="InterPro" id="IPR002640">
    <property type="entry name" value="Arylesterase"/>
</dbReference>
<keyword evidence="2" id="KW-0378">Hydrolase</keyword>
<name>A0A177EXY2_9EURO</name>
<feature type="binding site" evidence="6">
    <location>
        <position position="303"/>
    </location>
    <ligand>
        <name>Ca(2+)</name>
        <dbReference type="ChEBI" id="CHEBI:29108"/>
        <label>1</label>
        <note>catalytic</note>
    </ligand>
</feature>
<dbReference type="PANTHER" id="PTHR11799:SF12">
    <property type="entry name" value="PARAOXONASE-RELATED"/>
    <property type="match status" value="1"/>
</dbReference>
<sequence>MSWKKPFRRPVTALLVVFISLAWTKRDLILSNLLGQVQPQETTKYAGHGNYNNEACYTYTIGKACEDVKIHAPSNTAFLGACGSPEDRLQYYPGAGLVGAPPDRYYMEYLVKHEFRTNVSTRLEIENWNATRDLVLHGLDIWQPVGDDSMIYIHAVNHDREGDSVVVFSHLLGTNKVRVVDEYLHPLIKTANEVAATGPRSFFVSNDHYFARGIGRYLENRFGPFKWASSIVFCADNHGDFDCQRVSPKNSHPYANGILLLDQGKTLAVADVVYGSITFYDVQLESGKLTRSHVVELGATPDNMSELSDNGDIIVAVSPNLSSVYARAFGDDPLDSSKLVEAAVVRLVKADNYATEVLYWDDGSLISIITAGAVDAKHGKLIASGVWERHFIVCDVLL</sequence>
<feature type="binding site" evidence="6">
    <location>
        <position position="302"/>
    </location>
    <ligand>
        <name>Ca(2+)</name>
        <dbReference type="ChEBI" id="CHEBI:29108"/>
        <label>1</label>
        <note>catalytic</note>
    </ligand>
</feature>
<dbReference type="GeneID" id="34604036"/>
<evidence type="ECO:0000256" key="2">
    <source>
        <dbReference type="ARBA" id="ARBA00022801"/>
    </source>
</evidence>
<comment type="cofactor">
    <cofactor evidence="6">
        <name>Ca(2+)</name>
        <dbReference type="ChEBI" id="CHEBI:29108"/>
    </cofactor>
    <text evidence="6">Binds 2 calcium ions per subunit.</text>
</comment>
<keyword evidence="3 7" id="KW-1015">Disulfide bond</keyword>
<organism evidence="9 10">
    <name type="scientific">Fonsecaea monophora</name>
    <dbReference type="NCBI Taxonomy" id="254056"/>
    <lineage>
        <taxon>Eukaryota</taxon>
        <taxon>Fungi</taxon>
        <taxon>Dikarya</taxon>
        <taxon>Ascomycota</taxon>
        <taxon>Pezizomycotina</taxon>
        <taxon>Eurotiomycetes</taxon>
        <taxon>Chaetothyriomycetidae</taxon>
        <taxon>Chaetothyriales</taxon>
        <taxon>Herpotrichiellaceae</taxon>
        <taxon>Fonsecaea</taxon>
    </lineage>
</organism>
<dbReference type="Proteomes" id="UP000077002">
    <property type="component" value="Unassembled WGS sequence"/>
</dbReference>
<evidence type="ECO:0000256" key="8">
    <source>
        <dbReference type="PIRSR" id="PIRSR602640-4"/>
    </source>
</evidence>
<dbReference type="Pfam" id="PF01731">
    <property type="entry name" value="Arylesterase"/>
    <property type="match status" value="1"/>
</dbReference>
<dbReference type="EMBL" id="LVKK01000081">
    <property type="protein sequence ID" value="OAG36934.1"/>
    <property type="molecule type" value="Genomic_DNA"/>
</dbReference>
<gene>
    <name evidence="9" type="ORF">AYO21_08895</name>
</gene>
<comment type="similarity">
    <text evidence="1">Belongs to the paraoxonase family.</text>
</comment>
<dbReference type="GO" id="GO:0046872">
    <property type="term" value="F:metal ion binding"/>
    <property type="evidence" value="ECO:0007669"/>
    <property type="project" value="UniProtKB-KW"/>
</dbReference>
<evidence type="ECO:0000256" key="3">
    <source>
        <dbReference type="ARBA" id="ARBA00023157"/>
    </source>
</evidence>
<reference evidence="9 10" key="1">
    <citation type="submission" date="2016-03" db="EMBL/GenBank/DDBJ databases">
        <title>Draft genome sequence of the Fonsecaea monophora CBS 269.37.</title>
        <authorList>
            <person name="Bombassaro A."/>
            <person name="Vinicius W.A."/>
            <person name="De Hoog S."/>
            <person name="Sun J."/>
            <person name="Souza E.M."/>
            <person name="Raittz R.T."/>
            <person name="Costa F."/>
            <person name="Leao A.C."/>
            <person name="Tadra-Sfeir M.Z."/>
            <person name="Baura V."/>
            <person name="Balsanelli E."/>
            <person name="Pedrosa F.O."/>
            <person name="Moreno L.F."/>
            <person name="Steffens M.B."/>
            <person name="Xi L."/>
            <person name="Bocca A.L."/>
            <person name="Felipe M.S."/>
            <person name="Teixeira M."/>
            <person name="Telles Filho F.Q."/>
            <person name="Azevedo C.M."/>
            <person name="Gomes R."/>
            <person name="Vicente V.A."/>
        </authorList>
    </citation>
    <scope>NUCLEOTIDE SEQUENCE [LARGE SCALE GENOMIC DNA]</scope>
    <source>
        <strain evidence="9 10">CBS 269.37</strain>
    </source>
</reference>
<evidence type="ECO:0000256" key="4">
    <source>
        <dbReference type="ARBA" id="ARBA00023180"/>
    </source>
</evidence>
<comment type="caution">
    <text evidence="9">The sequence shown here is derived from an EMBL/GenBank/DDBJ whole genome shotgun (WGS) entry which is preliminary data.</text>
</comment>
<dbReference type="RefSeq" id="XP_022508886.1">
    <property type="nucleotide sequence ID" value="XM_022658836.1"/>
</dbReference>
<dbReference type="InterPro" id="IPR011042">
    <property type="entry name" value="6-blade_b-propeller_TolB-like"/>
</dbReference>
<feature type="binding site" evidence="6">
    <location>
        <position position="256"/>
    </location>
    <ligand>
        <name>Ca(2+)</name>
        <dbReference type="ChEBI" id="CHEBI:29108"/>
        <label>1</label>
        <note>catalytic</note>
    </ligand>
</feature>
<dbReference type="InterPro" id="IPR051288">
    <property type="entry name" value="Serum_paraoxonase/arylesterase"/>
</dbReference>
<dbReference type="GO" id="GO:0004064">
    <property type="term" value="F:arylesterase activity"/>
    <property type="evidence" value="ECO:0007669"/>
    <property type="project" value="InterPro"/>
</dbReference>
<feature type="disulfide bond" description="In form B" evidence="7">
    <location>
        <begin position="56"/>
        <end position="394"/>
    </location>
</feature>
<evidence type="ECO:0000313" key="9">
    <source>
        <dbReference type="EMBL" id="OAG36934.1"/>
    </source>
</evidence>
<keyword evidence="10" id="KW-1185">Reference proteome</keyword>
<evidence type="ECO:0000256" key="6">
    <source>
        <dbReference type="PIRSR" id="PIRSR602640-2"/>
    </source>
</evidence>